<dbReference type="SUPFAM" id="SSF55729">
    <property type="entry name" value="Acyl-CoA N-acyltransferases (Nat)"/>
    <property type="match status" value="1"/>
</dbReference>
<dbReference type="InterPro" id="IPR050832">
    <property type="entry name" value="Bact_Acetyltransf"/>
</dbReference>
<accession>A0ABU1JHQ1</accession>
<keyword evidence="5" id="KW-1185">Reference proteome</keyword>
<sequence length="153" mass="16154">MRRDAAEIAAVVALVRGAFAGYVGRLDPPPSAVGETPESIAELLGREHGLVAEAGDGIAVGCLFLQRRERGDVYVGRVAVAAGHRRSGVGRALMAAAEDEARRLGGVRLTLGVRLALDGNRRFFASLGFTEGALHAHPGYDRPTWIEMAKPLG</sequence>
<dbReference type="Pfam" id="PF00583">
    <property type="entry name" value="Acetyltransf_1"/>
    <property type="match status" value="1"/>
</dbReference>
<evidence type="ECO:0000313" key="5">
    <source>
        <dbReference type="Proteomes" id="UP001262410"/>
    </source>
</evidence>
<dbReference type="RefSeq" id="WP_309791794.1">
    <property type="nucleotide sequence ID" value="NZ_JAVDPW010000001.1"/>
</dbReference>
<name>A0ABU1JHQ1_9PROT</name>
<comment type="caution">
    <text evidence="4">The sequence shown here is derived from an EMBL/GenBank/DDBJ whole genome shotgun (WGS) entry which is preliminary data.</text>
</comment>
<evidence type="ECO:0000256" key="1">
    <source>
        <dbReference type="ARBA" id="ARBA00022679"/>
    </source>
</evidence>
<dbReference type="PANTHER" id="PTHR43877:SF2">
    <property type="entry name" value="AMINOALKYLPHOSPHONATE N-ACETYLTRANSFERASE-RELATED"/>
    <property type="match status" value="1"/>
</dbReference>
<evidence type="ECO:0000256" key="2">
    <source>
        <dbReference type="ARBA" id="ARBA00023315"/>
    </source>
</evidence>
<feature type="domain" description="N-acetyltransferase" evidence="3">
    <location>
        <begin position="1"/>
        <end position="153"/>
    </location>
</feature>
<reference evidence="4 5" key="1">
    <citation type="submission" date="2023-07" db="EMBL/GenBank/DDBJ databases">
        <title>Sorghum-associated microbial communities from plants grown in Nebraska, USA.</title>
        <authorList>
            <person name="Schachtman D."/>
        </authorList>
    </citation>
    <scope>NUCLEOTIDE SEQUENCE [LARGE SCALE GENOMIC DNA]</scope>
    <source>
        <strain evidence="4 5">584</strain>
    </source>
</reference>
<dbReference type="CDD" id="cd04301">
    <property type="entry name" value="NAT_SF"/>
    <property type="match status" value="1"/>
</dbReference>
<dbReference type="PANTHER" id="PTHR43877">
    <property type="entry name" value="AMINOALKYLPHOSPHONATE N-ACETYLTRANSFERASE-RELATED-RELATED"/>
    <property type="match status" value="1"/>
</dbReference>
<evidence type="ECO:0000259" key="3">
    <source>
        <dbReference type="PROSITE" id="PS51186"/>
    </source>
</evidence>
<organism evidence="4 5">
    <name type="scientific">Inquilinus ginsengisoli</name>
    <dbReference type="NCBI Taxonomy" id="363840"/>
    <lineage>
        <taxon>Bacteria</taxon>
        <taxon>Pseudomonadati</taxon>
        <taxon>Pseudomonadota</taxon>
        <taxon>Alphaproteobacteria</taxon>
        <taxon>Rhodospirillales</taxon>
        <taxon>Rhodospirillaceae</taxon>
        <taxon>Inquilinus</taxon>
    </lineage>
</organism>
<dbReference type="InterPro" id="IPR016181">
    <property type="entry name" value="Acyl_CoA_acyltransferase"/>
</dbReference>
<dbReference type="EMBL" id="JAVDPW010000001">
    <property type="protein sequence ID" value="MDR6287873.1"/>
    <property type="molecule type" value="Genomic_DNA"/>
</dbReference>
<dbReference type="InterPro" id="IPR000182">
    <property type="entry name" value="GNAT_dom"/>
</dbReference>
<dbReference type="PROSITE" id="PS51186">
    <property type="entry name" value="GNAT"/>
    <property type="match status" value="1"/>
</dbReference>
<dbReference type="Proteomes" id="UP001262410">
    <property type="component" value="Unassembled WGS sequence"/>
</dbReference>
<gene>
    <name evidence="4" type="ORF">E9232_000372</name>
</gene>
<evidence type="ECO:0000313" key="4">
    <source>
        <dbReference type="EMBL" id="MDR6287873.1"/>
    </source>
</evidence>
<dbReference type="Gene3D" id="3.40.630.30">
    <property type="match status" value="1"/>
</dbReference>
<protein>
    <submittedName>
        <fullName evidence="4">GNAT superfamily N-acetyltransferase</fullName>
    </submittedName>
</protein>
<keyword evidence="1" id="KW-0808">Transferase</keyword>
<keyword evidence="2" id="KW-0012">Acyltransferase</keyword>
<proteinExistence type="predicted"/>